<comment type="caution">
    <text evidence="2">The sequence shown here is derived from an EMBL/GenBank/DDBJ whole genome shotgun (WGS) entry which is preliminary data.</text>
</comment>
<dbReference type="PANTHER" id="PTHR46364">
    <property type="entry name" value="OS08G0421900 PROTEIN"/>
    <property type="match status" value="1"/>
</dbReference>
<dbReference type="Gene3D" id="2.30.30.490">
    <property type="match status" value="1"/>
</dbReference>
<dbReference type="GO" id="GO:0003682">
    <property type="term" value="F:chromatin binding"/>
    <property type="evidence" value="ECO:0007669"/>
    <property type="project" value="InterPro"/>
</dbReference>
<organism evidence="2 3">
    <name type="scientific">Blepharisma stoltei</name>
    <dbReference type="NCBI Taxonomy" id="1481888"/>
    <lineage>
        <taxon>Eukaryota</taxon>
        <taxon>Sar</taxon>
        <taxon>Alveolata</taxon>
        <taxon>Ciliophora</taxon>
        <taxon>Postciliodesmatophora</taxon>
        <taxon>Heterotrichea</taxon>
        <taxon>Heterotrichida</taxon>
        <taxon>Blepharismidae</taxon>
        <taxon>Blepharisma</taxon>
    </lineage>
</organism>
<dbReference type="InterPro" id="IPR011011">
    <property type="entry name" value="Znf_FYVE_PHD"/>
</dbReference>
<gene>
    <name evidence="2" type="ORF">BSTOLATCC_MIC31353</name>
</gene>
<dbReference type="SUPFAM" id="SSF57903">
    <property type="entry name" value="FYVE/PHD zinc finger"/>
    <property type="match status" value="1"/>
</dbReference>
<reference evidence="2" key="1">
    <citation type="submission" date="2021-09" db="EMBL/GenBank/DDBJ databases">
        <authorList>
            <consortium name="AG Swart"/>
            <person name="Singh M."/>
            <person name="Singh A."/>
            <person name="Seah K."/>
            <person name="Emmerich C."/>
        </authorList>
    </citation>
    <scope>NUCLEOTIDE SEQUENCE</scope>
    <source>
        <strain evidence="2">ATCC30299</strain>
    </source>
</reference>
<dbReference type="SMART" id="SM00439">
    <property type="entry name" value="BAH"/>
    <property type="match status" value="1"/>
</dbReference>
<proteinExistence type="predicted"/>
<dbReference type="PROSITE" id="PS51038">
    <property type="entry name" value="BAH"/>
    <property type="match status" value="1"/>
</dbReference>
<dbReference type="AlphaFoldDB" id="A0AAU9J2G3"/>
<evidence type="ECO:0000259" key="1">
    <source>
        <dbReference type="PROSITE" id="PS51038"/>
    </source>
</evidence>
<accession>A0AAU9J2G3</accession>
<keyword evidence="3" id="KW-1185">Reference proteome</keyword>
<dbReference type="InterPro" id="IPR013083">
    <property type="entry name" value="Znf_RING/FYVE/PHD"/>
</dbReference>
<evidence type="ECO:0000313" key="2">
    <source>
        <dbReference type="EMBL" id="CAG9322328.1"/>
    </source>
</evidence>
<dbReference type="EMBL" id="CAJZBQ010000031">
    <property type="protein sequence ID" value="CAG9322328.1"/>
    <property type="molecule type" value="Genomic_DNA"/>
</dbReference>
<dbReference type="Pfam" id="PF01426">
    <property type="entry name" value="BAH"/>
    <property type="match status" value="1"/>
</dbReference>
<dbReference type="InterPro" id="IPR043151">
    <property type="entry name" value="BAH_sf"/>
</dbReference>
<dbReference type="InterPro" id="IPR001025">
    <property type="entry name" value="BAH_dom"/>
</dbReference>
<protein>
    <recommendedName>
        <fullName evidence="1">BAH domain-containing protein</fullName>
    </recommendedName>
</protein>
<dbReference type="Gene3D" id="3.30.40.10">
    <property type="entry name" value="Zinc/RING finger domain, C3HC4 (zinc finger)"/>
    <property type="match status" value="1"/>
</dbReference>
<sequence length="196" mass="23307">MNDQVQRKNLAKKSSGEPKKEYQKVRIKDTEFCVGDTVQILVNENEYSYGTIERIWWHQRRGKPKAEIRAYFKPKDLFENTEIFSEAELFDSNLVQTIDIESIEGKVLVLEFQTYYQEDYWEENIFFSRAKWNTKTRQLEPPIKDWMKVCICNQIFNPDKQYSYCDKCGSFFHSECVEEAAKEGKIYADCPKCPEI</sequence>
<feature type="domain" description="BAH" evidence="1">
    <location>
        <begin position="30"/>
        <end position="143"/>
    </location>
</feature>
<name>A0AAU9J2G3_9CILI</name>
<evidence type="ECO:0000313" key="3">
    <source>
        <dbReference type="Proteomes" id="UP001162131"/>
    </source>
</evidence>
<dbReference type="Proteomes" id="UP001162131">
    <property type="component" value="Unassembled WGS sequence"/>
</dbReference>